<proteinExistence type="predicted"/>
<dbReference type="KEGG" id="ovi:T265_02433"/>
<evidence type="ECO:0000256" key="1">
    <source>
        <dbReference type="SAM" id="MobiDB-lite"/>
    </source>
</evidence>
<organism evidence="2 3">
    <name type="scientific">Opisthorchis viverrini</name>
    <name type="common">Southeast Asian liver fluke</name>
    <dbReference type="NCBI Taxonomy" id="6198"/>
    <lineage>
        <taxon>Eukaryota</taxon>
        <taxon>Metazoa</taxon>
        <taxon>Spiralia</taxon>
        <taxon>Lophotrochozoa</taxon>
        <taxon>Platyhelminthes</taxon>
        <taxon>Trematoda</taxon>
        <taxon>Digenea</taxon>
        <taxon>Opisthorchiida</taxon>
        <taxon>Opisthorchiata</taxon>
        <taxon>Opisthorchiidae</taxon>
        <taxon>Opisthorchis</taxon>
    </lineage>
</organism>
<dbReference type="RefSeq" id="XP_009164946.1">
    <property type="nucleotide sequence ID" value="XM_009166682.1"/>
</dbReference>
<protein>
    <submittedName>
        <fullName evidence="2">Uncharacterized protein</fullName>
    </submittedName>
</protein>
<dbReference type="CTD" id="20316621"/>
<dbReference type="EMBL" id="KL596648">
    <property type="protein sequence ID" value="KER31241.1"/>
    <property type="molecule type" value="Genomic_DNA"/>
</dbReference>
<reference evidence="2 3" key="1">
    <citation type="submission" date="2013-11" db="EMBL/GenBank/DDBJ databases">
        <title>Opisthorchis viverrini - life in the bile duct.</title>
        <authorList>
            <person name="Young N.D."/>
            <person name="Nagarajan N."/>
            <person name="Lin S.J."/>
            <person name="Korhonen P.K."/>
            <person name="Jex A.R."/>
            <person name="Hall R.S."/>
            <person name="Safavi-Hemami H."/>
            <person name="Kaewkong W."/>
            <person name="Bertrand D."/>
            <person name="Gao S."/>
            <person name="Seet Q."/>
            <person name="Wongkham S."/>
            <person name="Teh B.T."/>
            <person name="Wongkham C."/>
            <person name="Intapan P.M."/>
            <person name="Maleewong W."/>
            <person name="Yang X."/>
            <person name="Hu M."/>
            <person name="Wang Z."/>
            <person name="Hofmann A."/>
            <person name="Sternberg P.W."/>
            <person name="Tan P."/>
            <person name="Wang J."/>
            <person name="Gasser R.B."/>
        </authorList>
    </citation>
    <scope>NUCLEOTIDE SEQUENCE [LARGE SCALE GENOMIC DNA]</scope>
</reference>
<sequence length="73" mass="8093">GAYRTWTKLIFRPTPLLCIQTSHTPHGESAHTQKGSSGPHGRCQAYETTADPRKFSTTCQPRLLHLTFASLVV</sequence>
<feature type="region of interest" description="Disordered" evidence="1">
    <location>
        <begin position="21"/>
        <end position="45"/>
    </location>
</feature>
<feature type="non-terminal residue" evidence="2">
    <location>
        <position position="1"/>
    </location>
</feature>
<evidence type="ECO:0000313" key="3">
    <source>
        <dbReference type="Proteomes" id="UP000054324"/>
    </source>
</evidence>
<dbReference type="Proteomes" id="UP000054324">
    <property type="component" value="Unassembled WGS sequence"/>
</dbReference>
<evidence type="ECO:0000313" key="2">
    <source>
        <dbReference type="EMBL" id="KER31241.1"/>
    </source>
</evidence>
<keyword evidence="3" id="KW-1185">Reference proteome</keyword>
<dbReference type="AlphaFoldDB" id="A0A074ZVW0"/>
<feature type="non-terminal residue" evidence="2">
    <location>
        <position position="73"/>
    </location>
</feature>
<dbReference type="GeneID" id="20316621"/>
<gene>
    <name evidence="2" type="ORF">T265_02433</name>
</gene>
<name>A0A074ZVW0_OPIVI</name>
<accession>A0A074ZVW0</accession>